<dbReference type="InterPro" id="IPR025532">
    <property type="entry name" value="G6P_1-epimerase"/>
</dbReference>
<dbReference type="PANTHER" id="PTHR11122">
    <property type="entry name" value="APOSPORY-ASSOCIATED PROTEIN C-RELATED"/>
    <property type="match status" value="1"/>
</dbReference>
<sequence length="335" mass="36956">MSNIRIVTHSASLLFTNEILWPVIPHSRKAKDFAHYLTMSNIRIVTHSASGASCKIHDFGACLISYQTGAGRECLFVSRDAKMDGSKAIRGGVPLVFPQFGQPDKSMPQHGFLRTNYWTVDESSAFDTKESAGITYTLQLKDAKAARGGIWDEQTMFDCTCLYHVMIDGTKLTTTLEIQNTSTKRFFFQALLHTYYFVDGKQAMDGSKCYVKGLEGYSVIDKVSNTEYISGSDPTTIQGETDRVYNPPVGKDMVEVTIGVGKGKELKLTAVGTVDGKKKPVSCVVWNPYIEKARGLSDFGDDQYQEMICVEPGILGETQLEGGSVSKLTQVVEML</sequence>
<dbReference type="Pfam" id="PF01263">
    <property type="entry name" value="Aldose_epim"/>
    <property type="match status" value="1"/>
</dbReference>
<dbReference type="GO" id="GO:0005975">
    <property type="term" value="P:carbohydrate metabolic process"/>
    <property type="evidence" value="ECO:0007669"/>
    <property type="project" value="InterPro"/>
</dbReference>
<evidence type="ECO:0000256" key="1">
    <source>
        <dbReference type="ARBA" id="ARBA00023235"/>
    </source>
</evidence>
<dbReference type="OrthoDB" id="1659429at2759"/>
<dbReference type="AlphaFoldDB" id="A0A9K3KXB4"/>
<protein>
    <recommendedName>
        <fullName evidence="2">glucose-6-phosphate 1-epimerase</fullName>
        <ecNumber evidence="2">5.1.3.15</ecNumber>
    </recommendedName>
</protein>
<gene>
    <name evidence="3" type="ORF">IV203_010273</name>
</gene>
<dbReference type="PIRSF" id="PIRSF016020">
    <property type="entry name" value="PHexose_mutarotase"/>
    <property type="match status" value="1"/>
</dbReference>
<evidence type="ECO:0000313" key="4">
    <source>
        <dbReference type="Proteomes" id="UP000693970"/>
    </source>
</evidence>
<keyword evidence="1 2" id="KW-0413">Isomerase</keyword>
<reference evidence="3" key="2">
    <citation type="submission" date="2021-04" db="EMBL/GenBank/DDBJ databases">
        <authorList>
            <person name="Podell S."/>
        </authorList>
    </citation>
    <scope>NUCLEOTIDE SEQUENCE</scope>
    <source>
        <strain evidence="3">Hildebrandi</strain>
    </source>
</reference>
<dbReference type="InterPro" id="IPR008183">
    <property type="entry name" value="Aldose_1/G6P_1-epimerase"/>
</dbReference>
<name>A0A9K3KXB4_9STRA</name>
<dbReference type="PANTHER" id="PTHR11122:SF13">
    <property type="entry name" value="GLUCOSE-6-PHOSPHATE 1-EPIMERASE"/>
    <property type="match status" value="1"/>
</dbReference>
<evidence type="ECO:0000313" key="3">
    <source>
        <dbReference type="EMBL" id="KAG7350913.1"/>
    </source>
</evidence>
<organism evidence="3 4">
    <name type="scientific">Nitzschia inconspicua</name>
    <dbReference type="NCBI Taxonomy" id="303405"/>
    <lineage>
        <taxon>Eukaryota</taxon>
        <taxon>Sar</taxon>
        <taxon>Stramenopiles</taxon>
        <taxon>Ochrophyta</taxon>
        <taxon>Bacillariophyta</taxon>
        <taxon>Bacillariophyceae</taxon>
        <taxon>Bacillariophycidae</taxon>
        <taxon>Bacillariales</taxon>
        <taxon>Bacillariaceae</taxon>
        <taxon>Nitzschia</taxon>
    </lineage>
</organism>
<accession>A0A9K3KXB4</accession>
<reference evidence="3" key="1">
    <citation type="journal article" date="2021" name="Sci. Rep.">
        <title>Diploid genomic architecture of Nitzschia inconspicua, an elite biomass production diatom.</title>
        <authorList>
            <person name="Oliver A."/>
            <person name="Podell S."/>
            <person name="Pinowska A."/>
            <person name="Traller J.C."/>
            <person name="Smith S.R."/>
            <person name="McClure R."/>
            <person name="Beliaev A."/>
            <person name="Bohutskyi P."/>
            <person name="Hill E.A."/>
            <person name="Rabines A."/>
            <person name="Zheng H."/>
            <person name="Allen L.Z."/>
            <person name="Kuo A."/>
            <person name="Grigoriev I.V."/>
            <person name="Allen A.E."/>
            <person name="Hazlebeck D."/>
            <person name="Allen E.E."/>
        </authorList>
    </citation>
    <scope>NUCLEOTIDE SEQUENCE</scope>
    <source>
        <strain evidence="3">Hildebrandi</strain>
    </source>
</reference>
<evidence type="ECO:0000256" key="2">
    <source>
        <dbReference type="PIRNR" id="PIRNR016020"/>
    </source>
</evidence>
<dbReference type="GO" id="GO:0005737">
    <property type="term" value="C:cytoplasm"/>
    <property type="evidence" value="ECO:0007669"/>
    <property type="project" value="TreeGrafter"/>
</dbReference>
<dbReference type="Proteomes" id="UP000693970">
    <property type="component" value="Unassembled WGS sequence"/>
</dbReference>
<dbReference type="EMBL" id="JAGRRH010000018">
    <property type="protein sequence ID" value="KAG7350913.1"/>
    <property type="molecule type" value="Genomic_DNA"/>
</dbReference>
<keyword evidence="4" id="KW-1185">Reference proteome</keyword>
<dbReference type="GO" id="GO:0047938">
    <property type="term" value="F:glucose-6-phosphate 1-epimerase activity"/>
    <property type="evidence" value="ECO:0007669"/>
    <property type="project" value="TreeGrafter"/>
</dbReference>
<comment type="caution">
    <text evidence="3">The sequence shown here is derived from an EMBL/GenBank/DDBJ whole genome shotgun (WGS) entry which is preliminary data.</text>
</comment>
<dbReference type="EC" id="5.1.3.15" evidence="2"/>
<comment type="similarity">
    <text evidence="2">Belongs to the glucose-6-phosphate 1-epimerase family.</text>
</comment>
<proteinExistence type="inferred from homology"/>